<feature type="non-terminal residue" evidence="1">
    <location>
        <position position="1"/>
    </location>
</feature>
<dbReference type="EMBL" id="CAJVPK010000936">
    <property type="protein sequence ID" value="CAG8560619.1"/>
    <property type="molecule type" value="Genomic_DNA"/>
</dbReference>
<sequence>MGCYFRYAHLASDFHQIVDSFKEVGLVGARLLAQRRRIKVQHIHQKLHVLSTFHHFLNIEVFAGNFRQLVTNRIKRYGNFEYDVEAEIERYKLELDVLDHLPELKVAIAYLLMENHWIIFQ</sequence>
<reference evidence="1" key="1">
    <citation type="submission" date="2021-06" db="EMBL/GenBank/DDBJ databases">
        <authorList>
            <person name="Kallberg Y."/>
            <person name="Tangrot J."/>
            <person name="Rosling A."/>
        </authorList>
    </citation>
    <scope>NUCLEOTIDE SEQUENCE</scope>
    <source>
        <strain evidence="1">AZ414A</strain>
    </source>
</reference>
<protein>
    <submittedName>
        <fullName evidence="1">9392_t:CDS:1</fullName>
    </submittedName>
</protein>
<evidence type="ECO:0000313" key="1">
    <source>
        <dbReference type="EMBL" id="CAG8560619.1"/>
    </source>
</evidence>
<proteinExistence type="predicted"/>
<organism evidence="1 2">
    <name type="scientific">Diversispora eburnea</name>
    <dbReference type="NCBI Taxonomy" id="1213867"/>
    <lineage>
        <taxon>Eukaryota</taxon>
        <taxon>Fungi</taxon>
        <taxon>Fungi incertae sedis</taxon>
        <taxon>Mucoromycota</taxon>
        <taxon>Glomeromycotina</taxon>
        <taxon>Glomeromycetes</taxon>
        <taxon>Diversisporales</taxon>
        <taxon>Diversisporaceae</taxon>
        <taxon>Diversispora</taxon>
    </lineage>
</organism>
<keyword evidence="2" id="KW-1185">Reference proteome</keyword>
<comment type="caution">
    <text evidence="1">The sequence shown here is derived from an EMBL/GenBank/DDBJ whole genome shotgun (WGS) entry which is preliminary data.</text>
</comment>
<name>A0A9N9FTA8_9GLOM</name>
<dbReference type="AlphaFoldDB" id="A0A9N9FTA8"/>
<dbReference type="OrthoDB" id="10265645at2759"/>
<accession>A0A9N9FTA8</accession>
<gene>
    <name evidence="1" type="ORF">DEBURN_LOCUS7570</name>
</gene>
<evidence type="ECO:0000313" key="2">
    <source>
        <dbReference type="Proteomes" id="UP000789706"/>
    </source>
</evidence>
<dbReference type="Proteomes" id="UP000789706">
    <property type="component" value="Unassembled WGS sequence"/>
</dbReference>